<keyword evidence="6" id="KW-0349">Heme</keyword>
<evidence type="ECO:0000256" key="16">
    <source>
        <dbReference type="ARBA" id="ARBA00023136"/>
    </source>
</evidence>
<comment type="caution">
    <text evidence="22">The sequence shown here is derived from an EMBL/GenBank/DDBJ whole genome shotgun (WGS) entry which is preliminary data.</text>
</comment>
<evidence type="ECO:0000256" key="8">
    <source>
        <dbReference type="ARBA" id="ARBA00022692"/>
    </source>
</evidence>
<accession>A0A9P0PZW4</accession>
<keyword evidence="8" id="KW-0812">Transmembrane</keyword>
<keyword evidence="5" id="KW-0813">Transport</keyword>
<dbReference type="GO" id="GO:0046872">
    <property type="term" value="F:metal ion binding"/>
    <property type="evidence" value="ECO:0007669"/>
    <property type="project" value="UniProtKB-KW"/>
</dbReference>
<evidence type="ECO:0000256" key="18">
    <source>
        <dbReference type="ARBA" id="ARBA00031681"/>
    </source>
</evidence>
<feature type="non-terminal residue" evidence="22">
    <location>
        <position position="1"/>
    </location>
</feature>
<evidence type="ECO:0000259" key="21">
    <source>
        <dbReference type="PROSITE" id="PS51003"/>
    </source>
</evidence>
<evidence type="ECO:0000313" key="22">
    <source>
        <dbReference type="EMBL" id="CAH2000342.1"/>
    </source>
</evidence>
<evidence type="ECO:0000256" key="20">
    <source>
        <dbReference type="ARBA" id="ARBA00032818"/>
    </source>
</evidence>
<evidence type="ECO:0000256" key="4">
    <source>
        <dbReference type="ARBA" id="ARBA00013531"/>
    </source>
</evidence>
<keyword evidence="16" id="KW-0472">Membrane</keyword>
<dbReference type="GO" id="GO:0005743">
    <property type="term" value="C:mitochondrial inner membrane"/>
    <property type="evidence" value="ECO:0007669"/>
    <property type="project" value="UniProtKB-SubCell"/>
</dbReference>
<evidence type="ECO:0000256" key="5">
    <source>
        <dbReference type="ARBA" id="ARBA00022448"/>
    </source>
</evidence>
<evidence type="ECO:0000256" key="10">
    <source>
        <dbReference type="ARBA" id="ARBA00022792"/>
    </source>
</evidence>
<evidence type="ECO:0000313" key="23">
    <source>
        <dbReference type="Proteomes" id="UP001152888"/>
    </source>
</evidence>
<dbReference type="OrthoDB" id="6753971at2759"/>
<keyword evidence="12" id="KW-1133">Transmembrane helix</keyword>
<protein>
    <recommendedName>
        <fullName evidence="4">Cytochrome b</fullName>
    </recommendedName>
    <alternativeName>
        <fullName evidence="18">Complex III subunit 3</fullName>
    </alternativeName>
    <alternativeName>
        <fullName evidence="19">Complex III subunit III</fullName>
    </alternativeName>
    <alternativeName>
        <fullName evidence="17">Cytochrome b-c1 complex subunit 3</fullName>
    </alternativeName>
    <alternativeName>
        <fullName evidence="20">Ubiquinol-cytochrome-c reductase complex cytochrome b subunit</fullName>
    </alternativeName>
</protein>
<dbReference type="InterPro" id="IPR005798">
    <property type="entry name" value="Cyt_b/b6_C"/>
</dbReference>
<dbReference type="PANTHER" id="PTHR19271">
    <property type="entry name" value="CYTOCHROME B"/>
    <property type="match status" value="1"/>
</dbReference>
<dbReference type="GO" id="GO:0016491">
    <property type="term" value="F:oxidoreductase activity"/>
    <property type="evidence" value="ECO:0007669"/>
    <property type="project" value="UniProtKB-UniRule"/>
</dbReference>
<gene>
    <name evidence="22" type="ORF">ACAOBT_LOCUS25511</name>
</gene>
<comment type="function">
    <text evidence="1">Component of the ubiquinol-cytochrome c reductase complex (complex III or cytochrome b-c1 complex) that is part of the mitochondrial respiratory chain. The b-c1 complex mediates electron transfer from ubiquinol to cytochrome c. Contributes to the generation of a proton gradient across the mitochondrial membrane that is then used for ATP synthesis.</text>
</comment>
<reference evidence="22" key="1">
    <citation type="submission" date="2022-03" db="EMBL/GenBank/DDBJ databases">
        <authorList>
            <person name="Sayadi A."/>
        </authorList>
    </citation>
    <scope>NUCLEOTIDE SEQUENCE</scope>
</reference>
<proteinExistence type="predicted"/>
<sequence length="107" mass="12139">LCLIIQIITGLFLAIHYCPNVDIAFNRVAHICRNVSLSPPFYRFCFSDYTLTFSAPNRVQQSSGNKKNTSYNFFLVFLTLNTPYILGDPDNFIPANPLVTPVHIQPE</sequence>
<evidence type="ECO:0000256" key="19">
    <source>
        <dbReference type="ARBA" id="ARBA00032600"/>
    </source>
</evidence>
<dbReference type="InterPro" id="IPR005797">
    <property type="entry name" value="Cyt_b/b6_N"/>
</dbReference>
<comment type="subcellular location">
    <subcellularLocation>
        <location evidence="2">Mitochondrion inner membrane</location>
        <topology evidence="2">Multi-pass membrane protein</topology>
    </subcellularLocation>
</comment>
<dbReference type="PROSITE" id="PS51003">
    <property type="entry name" value="CYTB_CTER"/>
    <property type="match status" value="1"/>
</dbReference>
<keyword evidence="14" id="KW-0830">Ubiquinone</keyword>
<dbReference type="Gene3D" id="1.20.810.10">
    <property type="entry name" value="Cytochrome Bc1 Complex, Chain C"/>
    <property type="match status" value="2"/>
</dbReference>
<dbReference type="Proteomes" id="UP001152888">
    <property type="component" value="Unassembled WGS sequence"/>
</dbReference>
<keyword evidence="13" id="KW-0408">Iron</keyword>
<dbReference type="Pfam" id="PF00033">
    <property type="entry name" value="Cytochrome_B"/>
    <property type="match status" value="1"/>
</dbReference>
<dbReference type="SUPFAM" id="SSF81342">
    <property type="entry name" value="Transmembrane di-heme cytochromes"/>
    <property type="match status" value="1"/>
</dbReference>
<keyword evidence="7" id="KW-0679">Respiratory chain</keyword>
<dbReference type="AlphaFoldDB" id="A0A9P0PZW4"/>
<keyword evidence="15" id="KW-0496">Mitochondrion</keyword>
<dbReference type="InterPro" id="IPR016174">
    <property type="entry name" value="Di-haem_cyt_TM"/>
</dbReference>
<keyword evidence="23" id="KW-1185">Reference proteome</keyword>
<evidence type="ECO:0000256" key="9">
    <source>
        <dbReference type="ARBA" id="ARBA00022723"/>
    </source>
</evidence>
<dbReference type="GO" id="GO:0006122">
    <property type="term" value="P:mitochondrial electron transport, ubiquinol to cytochrome c"/>
    <property type="evidence" value="ECO:0007669"/>
    <property type="project" value="TreeGrafter"/>
</dbReference>
<dbReference type="InterPro" id="IPR027387">
    <property type="entry name" value="Cytb/b6-like_sf"/>
</dbReference>
<comment type="subunit">
    <text evidence="3">The main subunits of complex b-c1 are: cytochrome b, cytochrome c1 and the Rieske protein.</text>
</comment>
<evidence type="ECO:0000256" key="12">
    <source>
        <dbReference type="ARBA" id="ARBA00022989"/>
    </source>
</evidence>
<evidence type="ECO:0000256" key="15">
    <source>
        <dbReference type="ARBA" id="ARBA00023128"/>
    </source>
</evidence>
<evidence type="ECO:0000256" key="13">
    <source>
        <dbReference type="ARBA" id="ARBA00023004"/>
    </source>
</evidence>
<evidence type="ECO:0000256" key="6">
    <source>
        <dbReference type="ARBA" id="ARBA00022617"/>
    </source>
</evidence>
<name>A0A9P0PZW4_ACAOB</name>
<keyword evidence="9" id="KW-0479">Metal-binding</keyword>
<dbReference type="GO" id="GO:0008121">
    <property type="term" value="F:quinol-cytochrome-c reductase activity"/>
    <property type="evidence" value="ECO:0007669"/>
    <property type="project" value="TreeGrafter"/>
</dbReference>
<evidence type="ECO:0000256" key="11">
    <source>
        <dbReference type="ARBA" id="ARBA00022982"/>
    </source>
</evidence>
<keyword evidence="10" id="KW-0999">Mitochondrion inner membrane</keyword>
<evidence type="ECO:0000256" key="17">
    <source>
        <dbReference type="ARBA" id="ARBA00029812"/>
    </source>
</evidence>
<evidence type="ECO:0000256" key="1">
    <source>
        <dbReference type="ARBA" id="ARBA00002566"/>
    </source>
</evidence>
<dbReference type="PANTHER" id="PTHR19271:SF16">
    <property type="entry name" value="CYTOCHROME B"/>
    <property type="match status" value="1"/>
</dbReference>
<dbReference type="EMBL" id="CAKOFQ010007402">
    <property type="protein sequence ID" value="CAH2000342.1"/>
    <property type="molecule type" value="Genomic_DNA"/>
</dbReference>
<evidence type="ECO:0000256" key="14">
    <source>
        <dbReference type="ARBA" id="ARBA00023075"/>
    </source>
</evidence>
<feature type="domain" description="Cytochrome b/b6 C-terminal region profile" evidence="21">
    <location>
        <begin position="73"/>
        <end position="107"/>
    </location>
</feature>
<keyword evidence="11" id="KW-0249">Electron transport</keyword>
<evidence type="ECO:0000256" key="7">
    <source>
        <dbReference type="ARBA" id="ARBA00022660"/>
    </source>
</evidence>
<evidence type="ECO:0000256" key="2">
    <source>
        <dbReference type="ARBA" id="ARBA00004448"/>
    </source>
</evidence>
<evidence type="ECO:0000256" key="3">
    <source>
        <dbReference type="ARBA" id="ARBA00011649"/>
    </source>
</evidence>
<organism evidence="22 23">
    <name type="scientific">Acanthoscelides obtectus</name>
    <name type="common">Bean weevil</name>
    <name type="synonym">Bruchus obtectus</name>
    <dbReference type="NCBI Taxonomy" id="200917"/>
    <lineage>
        <taxon>Eukaryota</taxon>
        <taxon>Metazoa</taxon>
        <taxon>Ecdysozoa</taxon>
        <taxon>Arthropoda</taxon>
        <taxon>Hexapoda</taxon>
        <taxon>Insecta</taxon>
        <taxon>Pterygota</taxon>
        <taxon>Neoptera</taxon>
        <taxon>Endopterygota</taxon>
        <taxon>Coleoptera</taxon>
        <taxon>Polyphaga</taxon>
        <taxon>Cucujiformia</taxon>
        <taxon>Chrysomeloidea</taxon>
        <taxon>Chrysomelidae</taxon>
        <taxon>Bruchinae</taxon>
        <taxon>Bruchini</taxon>
        <taxon>Acanthoscelides</taxon>
    </lineage>
</organism>